<comment type="subcellular location">
    <subcellularLocation>
        <location evidence="2 9">Cytoplasm</location>
    </subcellularLocation>
</comment>
<dbReference type="Proteomes" id="UP000298602">
    <property type="component" value="Chromosome"/>
</dbReference>
<keyword evidence="5 9" id="KW-0479">Metal-binding</keyword>
<dbReference type="Pfam" id="PF13580">
    <property type="entry name" value="SIS_2"/>
    <property type="match status" value="1"/>
</dbReference>
<comment type="cofactor">
    <cofactor evidence="9">
        <name>Zn(2+)</name>
        <dbReference type="ChEBI" id="CHEBI:29105"/>
    </cofactor>
    <text evidence="9">Binds 1 zinc ion per subunit.</text>
</comment>
<evidence type="ECO:0000256" key="4">
    <source>
        <dbReference type="ARBA" id="ARBA00022490"/>
    </source>
</evidence>
<feature type="binding site" evidence="9">
    <location>
        <position position="188"/>
    </location>
    <ligand>
        <name>substrate</name>
    </ligand>
</feature>
<dbReference type="GO" id="GO:0008270">
    <property type="term" value="F:zinc ion binding"/>
    <property type="evidence" value="ECO:0007669"/>
    <property type="project" value="UniProtKB-UniRule"/>
</dbReference>
<comment type="similarity">
    <text evidence="3 9">Belongs to the SIS family. GmhA subfamily.</text>
</comment>
<dbReference type="CDD" id="cd05006">
    <property type="entry name" value="SIS_GmhA"/>
    <property type="match status" value="1"/>
</dbReference>
<keyword evidence="7 9" id="KW-0413">Isomerase</keyword>
<sequence length="208" mass="22801">MDDERRTRSGTLDSGDRDSLVARVEAAFRESISVKEKVMETAGETIVRMAELTAEVFRGRKRLFIFGNGGSAADSQHLAAEFVNRFRLERAPLPALALTVDSSVLTSIANDYHFDEVFEKQLKAFGHAGDAALGLSTSGRSPNVVRALKWARENGLHTLGLAGEAVTEMDAYCDLVVHVPSPETARVQEVHLTVEHIFCQLVEAILFS</sequence>
<dbReference type="HAMAP" id="MF_00067">
    <property type="entry name" value="GmhA"/>
    <property type="match status" value="1"/>
</dbReference>
<keyword evidence="6 9" id="KW-0862">Zinc</keyword>
<dbReference type="InterPro" id="IPR035461">
    <property type="entry name" value="GmhA/DiaA"/>
</dbReference>
<evidence type="ECO:0000256" key="7">
    <source>
        <dbReference type="ARBA" id="ARBA00023235"/>
    </source>
</evidence>
<dbReference type="EC" id="5.3.1.28" evidence="9"/>
<dbReference type="GO" id="GO:2001061">
    <property type="term" value="P:D-glycero-D-manno-heptose 7-phosphate biosynthetic process"/>
    <property type="evidence" value="ECO:0007669"/>
    <property type="project" value="UniProtKB-UniPathway"/>
</dbReference>
<feature type="binding site" evidence="9">
    <location>
        <begin position="68"/>
        <end position="70"/>
    </location>
    <ligand>
        <name>substrate</name>
    </ligand>
</feature>
<dbReference type="SUPFAM" id="SSF53697">
    <property type="entry name" value="SIS domain"/>
    <property type="match status" value="1"/>
</dbReference>
<feature type="binding site" evidence="9">
    <location>
        <position position="196"/>
    </location>
    <ligand>
        <name>Zn(2+)</name>
        <dbReference type="ChEBI" id="CHEBI:29105"/>
    </ligand>
</feature>
<comment type="miscellaneous">
    <text evidence="9">The reaction produces a racemic mixture of D-glycero-alpha-D-manno-heptose 7-phosphate and D-glycero-beta-D-manno-heptose 7-phosphate.</text>
</comment>
<feature type="binding site" evidence="9">
    <location>
        <position position="141"/>
    </location>
    <ligand>
        <name>substrate</name>
    </ligand>
</feature>
<keyword evidence="4 9" id="KW-0963">Cytoplasm</keyword>
<dbReference type="EMBL" id="CP040098">
    <property type="protein sequence ID" value="QCQ22520.1"/>
    <property type="molecule type" value="Genomic_DNA"/>
</dbReference>
<name>A0A4P8L3S5_9BACT</name>
<feature type="binding site" evidence="9">
    <location>
        <position position="81"/>
    </location>
    <ligand>
        <name>Zn(2+)</name>
        <dbReference type="ChEBI" id="CHEBI:29105"/>
    </ligand>
</feature>
<evidence type="ECO:0000256" key="8">
    <source>
        <dbReference type="ARBA" id="ARBA00023277"/>
    </source>
</evidence>
<comment type="function">
    <text evidence="9">Catalyzes the isomerization of sedoheptulose 7-phosphate in D-glycero-D-manno-heptose 7-phosphate.</text>
</comment>
<dbReference type="Gene3D" id="3.40.50.10490">
    <property type="entry name" value="Glucose-6-phosphate isomerase like protein, domain 1"/>
    <property type="match status" value="1"/>
</dbReference>
<evidence type="ECO:0000256" key="2">
    <source>
        <dbReference type="ARBA" id="ARBA00004496"/>
    </source>
</evidence>
<dbReference type="InterPro" id="IPR050099">
    <property type="entry name" value="SIS_GmhA/DiaA_subfam"/>
</dbReference>
<dbReference type="InterPro" id="IPR004515">
    <property type="entry name" value="Phosphoheptose_Isoase"/>
</dbReference>
<evidence type="ECO:0000256" key="1">
    <source>
        <dbReference type="ARBA" id="ARBA00000348"/>
    </source>
</evidence>
<keyword evidence="12" id="KW-1185">Reference proteome</keyword>
<evidence type="ECO:0000256" key="5">
    <source>
        <dbReference type="ARBA" id="ARBA00022723"/>
    </source>
</evidence>
<dbReference type="InterPro" id="IPR001347">
    <property type="entry name" value="SIS_dom"/>
</dbReference>
<feature type="binding site" evidence="9">
    <location>
        <position position="81"/>
    </location>
    <ligand>
        <name>substrate</name>
    </ligand>
</feature>
<dbReference type="GO" id="GO:0008968">
    <property type="term" value="F:D-sedoheptulose 7-phosphate isomerase activity"/>
    <property type="evidence" value="ECO:0007669"/>
    <property type="project" value="UniProtKB-UniRule"/>
</dbReference>
<evidence type="ECO:0000259" key="10">
    <source>
        <dbReference type="PROSITE" id="PS51464"/>
    </source>
</evidence>
<keyword evidence="8 9" id="KW-0119">Carbohydrate metabolism</keyword>
<dbReference type="GO" id="GO:0005737">
    <property type="term" value="C:cytoplasm"/>
    <property type="evidence" value="ECO:0007669"/>
    <property type="project" value="UniProtKB-SubCell"/>
</dbReference>
<reference evidence="11 12" key="1">
    <citation type="submission" date="2019-05" db="EMBL/GenBank/DDBJ databases">
        <title>The Complete Genome Sequence of the n-alkane-degrading Desulfoglaeba alkanexedens ALDC reveals multiple alkylsuccinate synthase gene clusters.</title>
        <authorList>
            <person name="Callaghan A.V."/>
            <person name="Davidova I.A."/>
            <person name="Duncan K.E."/>
            <person name="Morris B."/>
            <person name="McInerney M.J."/>
        </authorList>
    </citation>
    <scope>NUCLEOTIDE SEQUENCE [LARGE SCALE GENOMIC DNA]</scope>
    <source>
        <strain evidence="11 12">ALDC</strain>
    </source>
</reference>
<protein>
    <recommendedName>
        <fullName evidence="9">Phosphoheptose isomerase</fullName>
        <ecNumber evidence="9">5.3.1.28</ecNumber>
    </recommendedName>
    <alternativeName>
        <fullName evidence="9">Sedoheptulose 7-phosphate isomerase</fullName>
    </alternativeName>
</protein>
<dbReference type="OrthoDB" id="9810929at2"/>
<feature type="binding site" evidence="9">
    <location>
        <begin position="110"/>
        <end position="111"/>
    </location>
    <ligand>
        <name>substrate</name>
    </ligand>
</feature>
<proteinExistence type="inferred from homology"/>
<evidence type="ECO:0000256" key="3">
    <source>
        <dbReference type="ARBA" id="ARBA00009894"/>
    </source>
</evidence>
<feature type="domain" description="SIS" evidence="10">
    <location>
        <begin position="53"/>
        <end position="208"/>
    </location>
</feature>
<dbReference type="InterPro" id="IPR046348">
    <property type="entry name" value="SIS_dom_sf"/>
</dbReference>
<evidence type="ECO:0000313" key="12">
    <source>
        <dbReference type="Proteomes" id="UP000298602"/>
    </source>
</evidence>
<dbReference type="PANTHER" id="PTHR30390">
    <property type="entry name" value="SEDOHEPTULOSE 7-PHOSPHATE ISOMERASE / DNAA INITIATOR-ASSOCIATING FACTOR FOR REPLICATION INITIATION"/>
    <property type="match status" value="1"/>
</dbReference>
<feature type="binding site" evidence="9">
    <location>
        <position position="77"/>
    </location>
    <ligand>
        <name>Zn(2+)</name>
        <dbReference type="ChEBI" id="CHEBI:29105"/>
    </ligand>
</feature>
<dbReference type="KEGG" id="dax:FDQ92_10300"/>
<organism evidence="11 12">
    <name type="scientific">Desulfoglaeba alkanexedens ALDC</name>
    <dbReference type="NCBI Taxonomy" id="980445"/>
    <lineage>
        <taxon>Bacteria</taxon>
        <taxon>Pseudomonadati</taxon>
        <taxon>Thermodesulfobacteriota</taxon>
        <taxon>Syntrophobacteria</taxon>
        <taxon>Syntrophobacterales</taxon>
        <taxon>Syntrophobacteraceae</taxon>
        <taxon>Desulfoglaeba</taxon>
    </lineage>
</organism>
<dbReference type="UniPathway" id="UPA00041">
    <property type="reaction ID" value="UER00436"/>
</dbReference>
<evidence type="ECO:0000313" key="11">
    <source>
        <dbReference type="EMBL" id="QCQ22520.1"/>
    </source>
</evidence>
<evidence type="ECO:0000256" key="9">
    <source>
        <dbReference type="HAMAP-Rule" id="MF_00067"/>
    </source>
</evidence>
<gene>
    <name evidence="9" type="primary">gmhA</name>
    <name evidence="11" type="ORF">FDQ92_10300</name>
</gene>
<feature type="binding site" evidence="9">
    <location>
        <position position="188"/>
    </location>
    <ligand>
        <name>Zn(2+)</name>
        <dbReference type="ChEBI" id="CHEBI:29105"/>
    </ligand>
</feature>
<dbReference type="AlphaFoldDB" id="A0A4P8L3S5"/>
<comment type="pathway">
    <text evidence="9">Carbohydrate biosynthesis; D-glycero-D-manno-heptose 7-phosphate biosynthesis; D-glycero-alpha-D-manno-heptose 7-phosphate and D-glycero-beta-D-manno-heptose 7-phosphate from sedoheptulose 7-phosphate: step 1/1.</text>
</comment>
<dbReference type="PANTHER" id="PTHR30390:SF6">
    <property type="entry name" value="DNAA INITIATOR-ASSOCIATING PROTEIN DIAA"/>
    <property type="match status" value="1"/>
</dbReference>
<dbReference type="GO" id="GO:0097367">
    <property type="term" value="F:carbohydrate derivative binding"/>
    <property type="evidence" value="ECO:0007669"/>
    <property type="project" value="InterPro"/>
</dbReference>
<dbReference type="PROSITE" id="PS51464">
    <property type="entry name" value="SIS"/>
    <property type="match status" value="1"/>
</dbReference>
<dbReference type="GO" id="GO:0005975">
    <property type="term" value="P:carbohydrate metabolic process"/>
    <property type="evidence" value="ECO:0007669"/>
    <property type="project" value="UniProtKB-UniRule"/>
</dbReference>
<evidence type="ECO:0000256" key="6">
    <source>
        <dbReference type="ARBA" id="ARBA00022833"/>
    </source>
</evidence>
<feature type="binding site" evidence="9">
    <location>
        <begin position="136"/>
        <end position="138"/>
    </location>
    <ligand>
        <name>substrate</name>
    </ligand>
</feature>
<accession>A0A4P8L3S5</accession>
<comment type="catalytic activity">
    <reaction evidence="1 9">
        <text>2 D-sedoheptulose 7-phosphate = D-glycero-alpha-D-manno-heptose 7-phosphate + D-glycero-beta-D-manno-heptose 7-phosphate</text>
        <dbReference type="Rhea" id="RHEA:27489"/>
        <dbReference type="ChEBI" id="CHEBI:57483"/>
        <dbReference type="ChEBI" id="CHEBI:60203"/>
        <dbReference type="ChEBI" id="CHEBI:60204"/>
        <dbReference type="EC" id="5.3.1.28"/>
    </reaction>
</comment>
<reference evidence="11 12" key="2">
    <citation type="submission" date="2019-05" db="EMBL/GenBank/DDBJ databases">
        <authorList>
            <person name="Suflita J.M."/>
            <person name="Marks C.R."/>
        </authorList>
    </citation>
    <scope>NUCLEOTIDE SEQUENCE [LARGE SCALE GENOMIC DNA]</scope>
    <source>
        <strain evidence="11 12">ALDC</strain>
    </source>
</reference>